<protein>
    <recommendedName>
        <fullName evidence="4">Phytanoyl-CoA dioxygenase family protein</fullName>
    </recommendedName>
</protein>
<gene>
    <name evidence="2" type="ORF">JI435_447710</name>
</gene>
<sequence length="102" mass="10737">MNASEVIEITPGANAQPIHRDQELYPAALGTHLNNSASEHLLSADASARAAGLRTMLAVMDPGDCIFFSGKILHGSGANGTARRSYHGPRDAAEGRVRVTKV</sequence>
<dbReference type="OrthoDB" id="445007at2759"/>
<reference evidence="3" key="1">
    <citation type="journal article" date="2021" name="BMC Genomics">
        <title>Chromosome-level genome assembly and manually-curated proteome of model necrotroph Parastagonospora nodorum Sn15 reveals a genome-wide trove of candidate effector homologs, and redundancy of virulence-related functions within an accessory chromosome.</title>
        <authorList>
            <person name="Bertazzoni S."/>
            <person name="Jones D.A.B."/>
            <person name="Phan H.T."/>
            <person name="Tan K.-C."/>
            <person name="Hane J.K."/>
        </authorList>
    </citation>
    <scope>NUCLEOTIDE SEQUENCE [LARGE SCALE GENOMIC DNA]</scope>
    <source>
        <strain evidence="3">SN15 / ATCC MYA-4574 / FGSC 10173)</strain>
    </source>
</reference>
<feature type="region of interest" description="Disordered" evidence="1">
    <location>
        <begin position="77"/>
        <end position="102"/>
    </location>
</feature>
<evidence type="ECO:0000313" key="2">
    <source>
        <dbReference type="EMBL" id="QRD07592.1"/>
    </source>
</evidence>
<dbReference type="InterPro" id="IPR008775">
    <property type="entry name" value="Phytyl_CoA_dOase-like"/>
</dbReference>
<dbReference type="Proteomes" id="UP000663193">
    <property type="component" value="Chromosome 23"/>
</dbReference>
<accession>A0A7U2NRC1</accession>
<dbReference type="EMBL" id="CP069045">
    <property type="protein sequence ID" value="QRD07592.1"/>
    <property type="molecule type" value="Genomic_DNA"/>
</dbReference>
<evidence type="ECO:0000256" key="1">
    <source>
        <dbReference type="SAM" id="MobiDB-lite"/>
    </source>
</evidence>
<proteinExistence type="predicted"/>
<evidence type="ECO:0000313" key="3">
    <source>
        <dbReference type="Proteomes" id="UP000663193"/>
    </source>
</evidence>
<dbReference type="VEuPathDB" id="FungiDB:JI435_447710"/>
<dbReference type="Pfam" id="PF05721">
    <property type="entry name" value="PhyH"/>
    <property type="match status" value="1"/>
</dbReference>
<name>A0A7U2NRC1_PHANO</name>
<organism evidence="2 3">
    <name type="scientific">Phaeosphaeria nodorum (strain SN15 / ATCC MYA-4574 / FGSC 10173)</name>
    <name type="common">Glume blotch fungus</name>
    <name type="synonym">Parastagonospora nodorum</name>
    <dbReference type="NCBI Taxonomy" id="321614"/>
    <lineage>
        <taxon>Eukaryota</taxon>
        <taxon>Fungi</taxon>
        <taxon>Dikarya</taxon>
        <taxon>Ascomycota</taxon>
        <taxon>Pezizomycotina</taxon>
        <taxon>Dothideomycetes</taxon>
        <taxon>Pleosporomycetidae</taxon>
        <taxon>Pleosporales</taxon>
        <taxon>Pleosporineae</taxon>
        <taxon>Phaeosphaeriaceae</taxon>
        <taxon>Parastagonospora</taxon>
    </lineage>
</organism>
<dbReference type="SUPFAM" id="SSF51197">
    <property type="entry name" value="Clavaminate synthase-like"/>
    <property type="match status" value="1"/>
</dbReference>
<keyword evidence="3" id="KW-1185">Reference proteome</keyword>
<dbReference type="Gene3D" id="2.60.120.620">
    <property type="entry name" value="q2cbj1_9rhob like domain"/>
    <property type="match status" value="2"/>
</dbReference>
<feature type="compositionally biased region" description="Basic and acidic residues" evidence="1">
    <location>
        <begin position="88"/>
        <end position="102"/>
    </location>
</feature>
<evidence type="ECO:0008006" key="4">
    <source>
        <dbReference type="Google" id="ProtNLM"/>
    </source>
</evidence>
<dbReference type="AlphaFoldDB" id="A0A7U2NRC1"/>